<evidence type="ECO:0000313" key="3">
    <source>
        <dbReference type="Proteomes" id="UP000494119"/>
    </source>
</evidence>
<protein>
    <recommendedName>
        <fullName evidence="1">DUF4123 domain-containing protein</fullName>
    </recommendedName>
</protein>
<reference evidence="2 3" key="1">
    <citation type="submission" date="2020-04" db="EMBL/GenBank/DDBJ databases">
        <authorList>
            <person name="De Canck E."/>
        </authorList>
    </citation>
    <scope>NUCLEOTIDE SEQUENCE [LARGE SCALE GENOMIC DNA]</scope>
    <source>
        <strain evidence="2 3">LMG 28688</strain>
    </source>
</reference>
<gene>
    <name evidence="2" type="ORF">LMG28688_05739</name>
</gene>
<dbReference type="EMBL" id="CADIKL010000040">
    <property type="protein sequence ID" value="CAB3803283.1"/>
    <property type="molecule type" value="Genomic_DNA"/>
</dbReference>
<evidence type="ECO:0000259" key="1">
    <source>
        <dbReference type="Pfam" id="PF13503"/>
    </source>
</evidence>
<dbReference type="RefSeq" id="WP_175197559.1">
    <property type="nucleotide sequence ID" value="NZ_CADIKL010000040.1"/>
</dbReference>
<name>A0A6J5GQ42_9BURK</name>
<dbReference type="Proteomes" id="UP000494119">
    <property type="component" value="Unassembled WGS sequence"/>
</dbReference>
<proteinExistence type="predicted"/>
<dbReference type="InterPro" id="IPR025391">
    <property type="entry name" value="DUF4123"/>
</dbReference>
<sequence length="261" mass="28793">MAEFVLLDAAIWQAAPQFDALTRTANAVPLYADLPSTNASQFGPWLLEADAFKACLPGDEACEVPWRYGISRLVTDANLATLAMHLESQRSIEMEEGDRYYLRYADTRALDTLSRVLTPDQVRQLKGPVGHWLYVGRLGESREFGAGIPADPRRHPVIVLAGEQNTRFLELQLAVALAGELATSGIDPADSTLSAEQYRHVEAAVAFVLLHGIEPIEVQRHIAAIAIETEGAVFADSRFLAKVELSKASEQWHELMKWLAV</sequence>
<organism evidence="2 3">
    <name type="scientific">Paraburkholderia caffeinitolerans</name>
    <dbReference type="NCBI Taxonomy" id="1723730"/>
    <lineage>
        <taxon>Bacteria</taxon>
        <taxon>Pseudomonadati</taxon>
        <taxon>Pseudomonadota</taxon>
        <taxon>Betaproteobacteria</taxon>
        <taxon>Burkholderiales</taxon>
        <taxon>Burkholderiaceae</taxon>
        <taxon>Paraburkholderia</taxon>
    </lineage>
</organism>
<dbReference type="AlphaFoldDB" id="A0A6J5GQ42"/>
<keyword evidence="3" id="KW-1185">Reference proteome</keyword>
<accession>A0A6J5GQ42</accession>
<dbReference type="Pfam" id="PF13503">
    <property type="entry name" value="DUF4123"/>
    <property type="match status" value="1"/>
</dbReference>
<feature type="domain" description="DUF4123" evidence="1">
    <location>
        <begin position="4"/>
        <end position="124"/>
    </location>
</feature>
<evidence type="ECO:0000313" key="2">
    <source>
        <dbReference type="EMBL" id="CAB3803283.1"/>
    </source>
</evidence>